<gene>
    <name evidence="1" type="ORF">QFC20_005559</name>
</gene>
<organism evidence="1 2">
    <name type="scientific">Naganishia adeliensis</name>
    <dbReference type="NCBI Taxonomy" id="92952"/>
    <lineage>
        <taxon>Eukaryota</taxon>
        <taxon>Fungi</taxon>
        <taxon>Dikarya</taxon>
        <taxon>Basidiomycota</taxon>
        <taxon>Agaricomycotina</taxon>
        <taxon>Tremellomycetes</taxon>
        <taxon>Filobasidiales</taxon>
        <taxon>Filobasidiaceae</taxon>
        <taxon>Naganishia</taxon>
    </lineage>
</organism>
<evidence type="ECO:0000313" key="2">
    <source>
        <dbReference type="Proteomes" id="UP001230649"/>
    </source>
</evidence>
<name>A0ACC2VMC3_9TREE</name>
<sequence>MNSPEFEAYVSRELFKYEPWIRISREPLEVLLGLLEVNPKERWSLQQVASHPWLLTPSQVSRARLGKELTQGLRDTGHMDLVNPRTQPTRPPNASQFMSQYGSQLSQMASQFMESAGMLSQNPNGTQDVTQQLTKFYTRLPPDETCSRMEACITQLVRKDHIEFGRSIKLGLFDSRKQWMAGEITFGEGPYGNRSTIVQVLKAKGDPLEWRRFFWRLTKMAELHPYIIT</sequence>
<dbReference type="EMBL" id="JASBWS010000079">
    <property type="protein sequence ID" value="KAJ9100035.1"/>
    <property type="molecule type" value="Genomic_DNA"/>
</dbReference>
<comment type="caution">
    <text evidence="1">The sequence shown here is derived from an EMBL/GenBank/DDBJ whole genome shotgun (WGS) entry which is preliminary data.</text>
</comment>
<reference evidence="1" key="1">
    <citation type="submission" date="2023-04" db="EMBL/GenBank/DDBJ databases">
        <title>Draft Genome sequencing of Naganishia species isolated from polar environments using Oxford Nanopore Technology.</title>
        <authorList>
            <person name="Leo P."/>
            <person name="Venkateswaran K."/>
        </authorList>
    </citation>
    <scope>NUCLEOTIDE SEQUENCE</scope>
    <source>
        <strain evidence="1">MNA-CCFEE 5262</strain>
    </source>
</reference>
<proteinExistence type="predicted"/>
<protein>
    <submittedName>
        <fullName evidence="1">Uncharacterized protein</fullName>
    </submittedName>
</protein>
<dbReference type="Proteomes" id="UP001230649">
    <property type="component" value="Unassembled WGS sequence"/>
</dbReference>
<accession>A0ACC2VMC3</accession>
<evidence type="ECO:0000313" key="1">
    <source>
        <dbReference type="EMBL" id="KAJ9100035.1"/>
    </source>
</evidence>
<keyword evidence="2" id="KW-1185">Reference proteome</keyword>